<feature type="compositionally biased region" description="Polar residues" evidence="2">
    <location>
        <begin position="110"/>
        <end position="121"/>
    </location>
</feature>
<evidence type="ECO:0000256" key="1">
    <source>
        <dbReference type="SAM" id="Coils"/>
    </source>
</evidence>
<proteinExistence type="predicted"/>
<reference evidence="3 4" key="1">
    <citation type="journal article" date="2018" name="BMC Genomics">
        <title>Comparative genome analyses reveal sequence features reflecting distinct modes of host-adaptation between dicot and monocot powdery mildew.</title>
        <authorList>
            <person name="Wu Y."/>
            <person name="Ma X."/>
            <person name="Pan Z."/>
            <person name="Kale S.D."/>
            <person name="Song Y."/>
            <person name="King H."/>
            <person name="Zhang Q."/>
            <person name="Presley C."/>
            <person name="Deng X."/>
            <person name="Wei C.I."/>
            <person name="Xiao S."/>
        </authorList>
    </citation>
    <scope>NUCLEOTIDE SEQUENCE [LARGE SCALE GENOMIC DNA]</scope>
    <source>
        <strain evidence="3">UMSG2</strain>
    </source>
</reference>
<dbReference type="EMBL" id="MCFK01000033">
    <property type="protein sequence ID" value="RKF66002.1"/>
    <property type="molecule type" value="Genomic_DNA"/>
</dbReference>
<name>A0A420I8N1_9PEZI</name>
<sequence length="663" mass="75116">MTAAVSMISDLARNIAAGQNLINNLRPEPPKVQFYNIRLGLGSGLNDTDSLPSVIVTDIANTQFFANFEEVSSILTKPRRSYQDISMSFLGARGRGQKNTDSSEDGEFAAQTTPPSNGFSLKSVDLQSGSESLCISNIVIKGSNAQSPRGEIFIPIGDLGFLCGRKWNWGSVLDGNRQRCIWLEGQPDKNSDSLELLHLDIERMAKIFKVDENDELKRTDLSTACTYLSNSRKIDVLNSRYSASASINSQLEDNIEVITLQQATSDLHSEDQDEDQPCSDDILVGEMHTEDLFAQKQVAIDQQDISNVIDGPEMTLENSVLTEEIPKAEENFADEQFEINKEISEEILKEAEDQAEDDLLIQHVHEEERLLEDEVFAETLLAQQTENLSPEQMLEMKINLAETELNAEEELAEKSLVEEELLAEEEIIAEENLAQESLSDQERIAEEWLNAEEVLAEERLAKTFTADTPNEVRLEAETELLKAEMAAEEDLLAMEKFAEETLDENMLLAEQELVEDKIFAENELEEEKMMQREALSDQIINEQVIADPNYSDQQSQENMKWLDEEYTDGDFFPQPMTEEEFANIPNFSDIIEEEIYDDDMYQENELDWLDEQELISERSNKEQSFTGQPSDYLTTDKVIKEHQKNAEGVAGISELKKRQTFTV</sequence>
<feature type="coiled-coil region" evidence="1">
    <location>
        <begin position="391"/>
        <end position="420"/>
    </location>
</feature>
<evidence type="ECO:0000313" key="4">
    <source>
        <dbReference type="Proteomes" id="UP000286134"/>
    </source>
</evidence>
<keyword evidence="1" id="KW-0175">Coiled coil</keyword>
<evidence type="ECO:0000313" key="3">
    <source>
        <dbReference type="EMBL" id="RKF66002.1"/>
    </source>
</evidence>
<accession>A0A420I8N1</accession>
<evidence type="ECO:0000256" key="2">
    <source>
        <dbReference type="SAM" id="MobiDB-lite"/>
    </source>
</evidence>
<gene>
    <name evidence="3" type="ORF">OnM2_000017</name>
</gene>
<dbReference type="STRING" id="212602.A0A420I8N1"/>
<keyword evidence="4" id="KW-1185">Reference proteome</keyword>
<organism evidence="3 4">
    <name type="scientific">Erysiphe neolycopersici</name>
    <dbReference type="NCBI Taxonomy" id="212602"/>
    <lineage>
        <taxon>Eukaryota</taxon>
        <taxon>Fungi</taxon>
        <taxon>Dikarya</taxon>
        <taxon>Ascomycota</taxon>
        <taxon>Pezizomycotina</taxon>
        <taxon>Leotiomycetes</taxon>
        <taxon>Erysiphales</taxon>
        <taxon>Erysiphaceae</taxon>
        <taxon>Erysiphe</taxon>
    </lineage>
</organism>
<dbReference type="AlphaFoldDB" id="A0A420I8N1"/>
<comment type="caution">
    <text evidence="3">The sequence shown here is derived from an EMBL/GenBank/DDBJ whole genome shotgun (WGS) entry which is preliminary data.</text>
</comment>
<dbReference type="Proteomes" id="UP000286134">
    <property type="component" value="Unassembled WGS sequence"/>
</dbReference>
<dbReference type="OrthoDB" id="3599060at2759"/>
<feature type="region of interest" description="Disordered" evidence="2">
    <location>
        <begin position="93"/>
        <end position="121"/>
    </location>
</feature>
<protein>
    <submittedName>
        <fullName evidence="3">Putative secreted effector protein</fullName>
    </submittedName>
</protein>